<evidence type="ECO:0000313" key="5">
    <source>
        <dbReference type="Proteomes" id="UP000578112"/>
    </source>
</evidence>
<proteinExistence type="predicted"/>
<dbReference type="Pfam" id="PF10756">
    <property type="entry name" value="bPH_6"/>
    <property type="match status" value="1"/>
</dbReference>
<name>A0A7W7HTC0_9ACTN</name>
<dbReference type="InterPro" id="IPR019692">
    <property type="entry name" value="CFP-6_PH"/>
</dbReference>
<feature type="domain" description="Low molecular weight protein antigen 6 PH" evidence="3">
    <location>
        <begin position="52"/>
        <end position="121"/>
    </location>
</feature>
<dbReference type="Proteomes" id="UP000578112">
    <property type="component" value="Unassembled WGS sequence"/>
</dbReference>
<dbReference type="RefSeq" id="WP_239087875.1">
    <property type="nucleotide sequence ID" value="NZ_BOMK01000090.1"/>
</dbReference>
<evidence type="ECO:0000256" key="1">
    <source>
        <dbReference type="SAM" id="MobiDB-lite"/>
    </source>
</evidence>
<keyword evidence="2" id="KW-0472">Membrane</keyword>
<reference evidence="4 5" key="1">
    <citation type="submission" date="2020-08" db="EMBL/GenBank/DDBJ databases">
        <title>Sequencing the genomes of 1000 actinobacteria strains.</title>
        <authorList>
            <person name="Klenk H.-P."/>
        </authorList>
    </citation>
    <scope>NUCLEOTIDE SEQUENCE [LARGE SCALE GENOMIC DNA]</scope>
    <source>
        <strain evidence="4 5">DSM 43149</strain>
    </source>
</reference>
<evidence type="ECO:0000313" key="4">
    <source>
        <dbReference type="EMBL" id="MBB4760256.1"/>
    </source>
</evidence>
<organism evidence="4 5">
    <name type="scientific">Actinoplanes digitatis</name>
    <dbReference type="NCBI Taxonomy" id="1868"/>
    <lineage>
        <taxon>Bacteria</taxon>
        <taxon>Bacillati</taxon>
        <taxon>Actinomycetota</taxon>
        <taxon>Actinomycetes</taxon>
        <taxon>Micromonosporales</taxon>
        <taxon>Micromonosporaceae</taxon>
        <taxon>Actinoplanes</taxon>
    </lineage>
</organism>
<comment type="caution">
    <text evidence="4">The sequence shown here is derived from an EMBL/GenBank/DDBJ whole genome shotgun (WGS) entry which is preliminary data.</text>
</comment>
<keyword evidence="2" id="KW-0812">Transmembrane</keyword>
<keyword evidence="5" id="KW-1185">Reference proteome</keyword>
<accession>A0A7W7HTC0</accession>
<gene>
    <name evidence="4" type="ORF">BJ971_000812</name>
</gene>
<protein>
    <recommendedName>
        <fullName evidence="3">Low molecular weight protein antigen 6 PH domain-containing protein</fullName>
    </recommendedName>
</protein>
<sequence length="143" mass="15055">MSRKPVLRVRKSGALIVAALIALVGTIPFAGARWQLAPILLIPLAILVWAVRAGTDVDTEGLRVRALFGTTDIAWSRVAELAPDDRRRVSALLTDGKVIRLTGVTKANLPAVIAAGGQRLDDADGSVTVDDPVDERLSGGEPA</sequence>
<feature type="transmembrane region" description="Helical" evidence="2">
    <location>
        <begin position="12"/>
        <end position="30"/>
    </location>
</feature>
<dbReference type="EMBL" id="JACHNH010000001">
    <property type="protein sequence ID" value="MBB4760256.1"/>
    <property type="molecule type" value="Genomic_DNA"/>
</dbReference>
<evidence type="ECO:0000259" key="3">
    <source>
        <dbReference type="Pfam" id="PF10756"/>
    </source>
</evidence>
<dbReference type="AlphaFoldDB" id="A0A7W7HTC0"/>
<feature type="compositionally biased region" description="Basic and acidic residues" evidence="1">
    <location>
        <begin position="134"/>
        <end position="143"/>
    </location>
</feature>
<evidence type="ECO:0000256" key="2">
    <source>
        <dbReference type="SAM" id="Phobius"/>
    </source>
</evidence>
<keyword evidence="2" id="KW-1133">Transmembrane helix</keyword>
<feature type="region of interest" description="Disordered" evidence="1">
    <location>
        <begin position="124"/>
        <end position="143"/>
    </location>
</feature>
<feature type="transmembrane region" description="Helical" evidence="2">
    <location>
        <begin position="36"/>
        <end position="55"/>
    </location>
</feature>